<reference evidence="2" key="1">
    <citation type="journal article" date="2023" name="Mol. Phylogenet. Evol.">
        <title>Genome-scale phylogeny and comparative genomics of the fungal order Sordariales.</title>
        <authorList>
            <person name="Hensen N."/>
            <person name="Bonometti L."/>
            <person name="Westerberg I."/>
            <person name="Brannstrom I.O."/>
            <person name="Guillou S."/>
            <person name="Cros-Aarteil S."/>
            <person name="Calhoun S."/>
            <person name="Haridas S."/>
            <person name="Kuo A."/>
            <person name="Mondo S."/>
            <person name="Pangilinan J."/>
            <person name="Riley R."/>
            <person name="LaButti K."/>
            <person name="Andreopoulos B."/>
            <person name="Lipzen A."/>
            <person name="Chen C."/>
            <person name="Yan M."/>
            <person name="Daum C."/>
            <person name="Ng V."/>
            <person name="Clum A."/>
            <person name="Steindorff A."/>
            <person name="Ohm R.A."/>
            <person name="Martin F."/>
            <person name="Silar P."/>
            <person name="Natvig D.O."/>
            <person name="Lalanne C."/>
            <person name="Gautier V."/>
            <person name="Ament-Velasquez S.L."/>
            <person name="Kruys A."/>
            <person name="Hutchinson M.I."/>
            <person name="Powell A.J."/>
            <person name="Barry K."/>
            <person name="Miller A.N."/>
            <person name="Grigoriev I.V."/>
            <person name="Debuchy R."/>
            <person name="Gladieux P."/>
            <person name="Hiltunen Thoren M."/>
            <person name="Johannesson H."/>
        </authorList>
    </citation>
    <scope>NUCLEOTIDE SEQUENCE</scope>
    <source>
        <strain evidence="2">CBS 731.68</strain>
    </source>
</reference>
<reference evidence="2" key="2">
    <citation type="submission" date="2023-05" db="EMBL/GenBank/DDBJ databases">
        <authorList>
            <consortium name="Lawrence Berkeley National Laboratory"/>
            <person name="Steindorff A."/>
            <person name="Hensen N."/>
            <person name="Bonometti L."/>
            <person name="Westerberg I."/>
            <person name="Brannstrom I.O."/>
            <person name="Guillou S."/>
            <person name="Cros-Aarteil S."/>
            <person name="Calhoun S."/>
            <person name="Haridas S."/>
            <person name="Kuo A."/>
            <person name="Mondo S."/>
            <person name="Pangilinan J."/>
            <person name="Riley R."/>
            <person name="Labutti K."/>
            <person name="Andreopoulos B."/>
            <person name="Lipzen A."/>
            <person name="Chen C."/>
            <person name="Yanf M."/>
            <person name="Daum C."/>
            <person name="Ng V."/>
            <person name="Clum A."/>
            <person name="Ohm R."/>
            <person name="Martin F."/>
            <person name="Silar P."/>
            <person name="Natvig D."/>
            <person name="Lalanne C."/>
            <person name="Gautier V."/>
            <person name="Ament-Velasquez S.L."/>
            <person name="Kruys A."/>
            <person name="Hutchinson M.I."/>
            <person name="Powell A.J."/>
            <person name="Barry K."/>
            <person name="Miller A.N."/>
            <person name="Grigoriev I.V."/>
            <person name="Debuchy R."/>
            <person name="Gladieux P."/>
            <person name="Thoren M.H."/>
            <person name="Johannesson H."/>
        </authorList>
    </citation>
    <scope>NUCLEOTIDE SEQUENCE</scope>
    <source>
        <strain evidence="2">CBS 731.68</strain>
    </source>
</reference>
<dbReference type="EMBL" id="MU853232">
    <property type="protein sequence ID" value="KAK4121809.1"/>
    <property type="molecule type" value="Genomic_DNA"/>
</dbReference>
<feature type="compositionally biased region" description="Polar residues" evidence="1">
    <location>
        <begin position="1"/>
        <end position="21"/>
    </location>
</feature>
<name>A0AAN6Z2P0_9PEZI</name>
<gene>
    <name evidence="2" type="ORF">N657DRAFT_647299</name>
</gene>
<evidence type="ECO:0000313" key="3">
    <source>
        <dbReference type="Proteomes" id="UP001302602"/>
    </source>
</evidence>
<evidence type="ECO:0000256" key="1">
    <source>
        <dbReference type="SAM" id="MobiDB-lite"/>
    </source>
</evidence>
<keyword evidence="3" id="KW-1185">Reference proteome</keyword>
<proteinExistence type="predicted"/>
<comment type="caution">
    <text evidence="2">The sequence shown here is derived from an EMBL/GenBank/DDBJ whole genome shotgun (WGS) entry which is preliminary data.</text>
</comment>
<dbReference type="RefSeq" id="XP_062645580.1">
    <property type="nucleotide sequence ID" value="XM_062793284.1"/>
</dbReference>
<accession>A0AAN6Z2P0</accession>
<organism evidence="2 3">
    <name type="scientific">Parathielavia appendiculata</name>
    <dbReference type="NCBI Taxonomy" id="2587402"/>
    <lineage>
        <taxon>Eukaryota</taxon>
        <taxon>Fungi</taxon>
        <taxon>Dikarya</taxon>
        <taxon>Ascomycota</taxon>
        <taxon>Pezizomycotina</taxon>
        <taxon>Sordariomycetes</taxon>
        <taxon>Sordariomycetidae</taxon>
        <taxon>Sordariales</taxon>
        <taxon>Chaetomiaceae</taxon>
        <taxon>Parathielavia</taxon>
    </lineage>
</organism>
<dbReference type="GeneID" id="87830053"/>
<feature type="compositionally biased region" description="Polar residues" evidence="1">
    <location>
        <begin position="90"/>
        <end position="102"/>
    </location>
</feature>
<feature type="region of interest" description="Disordered" evidence="1">
    <location>
        <begin position="1"/>
        <end position="54"/>
    </location>
</feature>
<feature type="region of interest" description="Disordered" evidence="1">
    <location>
        <begin position="88"/>
        <end position="107"/>
    </location>
</feature>
<protein>
    <submittedName>
        <fullName evidence="2">Uncharacterized protein</fullName>
    </submittedName>
</protein>
<evidence type="ECO:0000313" key="2">
    <source>
        <dbReference type="EMBL" id="KAK4121809.1"/>
    </source>
</evidence>
<sequence>MTTYLSRSSMGSIPPSYSYNPQDVELSRFDSPSPSSSTTFSDPPSYSEAASSFHPTTHLQIETAGKSWCSLPLPLSPEPIPVFALHPEDSSSSVASQSTPKYTSIRPERSSGSCYLVASDITQTPSDNDLLPVLATTTYRFGPNRPPRVRLYSPHSPGLSTSVLEAILFPTKSKHHTPGDVDDSPTPEEADQVQPWDEFHINSLGLFTRAVTFRTRLGTFEWRYASRRERHALSRALGGQDIISSLLVLERVTRVARAQNLPTSSSSRRTSLFHQNNKKDYDETIRTTIAHFIRGASTRTPGTSVRDAGNGGRLVMDLRLWEDNSMPPQAGEDGNAEGGVSKLDREMAGVLVVATCLVMLKREVDRRRAQQAAILAGAVGGGGS</sequence>
<dbReference type="AlphaFoldDB" id="A0AAN6Z2P0"/>
<feature type="compositionally biased region" description="Low complexity" evidence="1">
    <location>
        <begin position="29"/>
        <end position="45"/>
    </location>
</feature>
<dbReference type="Proteomes" id="UP001302602">
    <property type="component" value="Unassembled WGS sequence"/>
</dbReference>